<comment type="caution">
    <text evidence="6">The sequence shown here is derived from an EMBL/GenBank/DDBJ whole genome shotgun (WGS) entry which is preliminary data.</text>
</comment>
<dbReference type="AlphaFoldDB" id="A0AAN8TIY8"/>
<dbReference type="PROSITE" id="PS50808">
    <property type="entry name" value="ZF_BED"/>
    <property type="match status" value="1"/>
</dbReference>
<keyword evidence="1" id="KW-0479">Metal-binding</keyword>
<accession>A0AAN8TIY8</accession>
<evidence type="ECO:0000313" key="7">
    <source>
        <dbReference type="Proteomes" id="UP001371456"/>
    </source>
</evidence>
<dbReference type="Pfam" id="PF02892">
    <property type="entry name" value="zf-BED"/>
    <property type="match status" value="1"/>
</dbReference>
<dbReference type="GO" id="GO:0008270">
    <property type="term" value="F:zinc ion binding"/>
    <property type="evidence" value="ECO:0007669"/>
    <property type="project" value="UniProtKB-KW"/>
</dbReference>
<protein>
    <recommendedName>
        <fullName evidence="5">BED-type domain-containing protein</fullName>
    </recommendedName>
</protein>
<keyword evidence="3" id="KW-0862">Zinc</keyword>
<feature type="domain" description="BED-type" evidence="5">
    <location>
        <begin position="8"/>
        <end position="56"/>
    </location>
</feature>
<keyword evidence="2 4" id="KW-0863">Zinc-finger</keyword>
<dbReference type="SUPFAM" id="SSF57667">
    <property type="entry name" value="beta-beta-alpha zinc fingers"/>
    <property type="match status" value="1"/>
</dbReference>
<gene>
    <name evidence="6" type="ORF">RDI58_013117</name>
</gene>
<evidence type="ECO:0000256" key="1">
    <source>
        <dbReference type="ARBA" id="ARBA00022723"/>
    </source>
</evidence>
<dbReference type="EMBL" id="JBANQN010000005">
    <property type="protein sequence ID" value="KAK6789318.1"/>
    <property type="molecule type" value="Genomic_DNA"/>
</dbReference>
<evidence type="ECO:0000256" key="4">
    <source>
        <dbReference type="PROSITE-ProRule" id="PRU00027"/>
    </source>
</evidence>
<dbReference type="GO" id="GO:0003677">
    <property type="term" value="F:DNA binding"/>
    <property type="evidence" value="ECO:0007669"/>
    <property type="project" value="InterPro"/>
</dbReference>
<evidence type="ECO:0000256" key="3">
    <source>
        <dbReference type="ARBA" id="ARBA00022833"/>
    </source>
</evidence>
<sequence>MPRLHGSNARSPVWNHYVKLEEKKDGSWTVKCVHCGRVTYYHSHKIGTASLRKHVKLFGVVELLCCVESWVTTIGKGLKGVIVVLTVENLVTTFNSTRTCFLVLVVLVGSIKEQWKMKLNLLSKEET</sequence>
<reference evidence="6 7" key="1">
    <citation type="submission" date="2024-02" db="EMBL/GenBank/DDBJ databases">
        <title>de novo genome assembly of Solanum bulbocastanum strain 11H21.</title>
        <authorList>
            <person name="Hosaka A.J."/>
        </authorList>
    </citation>
    <scope>NUCLEOTIDE SEQUENCE [LARGE SCALE GENOMIC DNA]</scope>
    <source>
        <tissue evidence="6">Young leaves</tissue>
    </source>
</reference>
<organism evidence="6 7">
    <name type="scientific">Solanum bulbocastanum</name>
    <name type="common">Wild potato</name>
    <dbReference type="NCBI Taxonomy" id="147425"/>
    <lineage>
        <taxon>Eukaryota</taxon>
        <taxon>Viridiplantae</taxon>
        <taxon>Streptophyta</taxon>
        <taxon>Embryophyta</taxon>
        <taxon>Tracheophyta</taxon>
        <taxon>Spermatophyta</taxon>
        <taxon>Magnoliopsida</taxon>
        <taxon>eudicotyledons</taxon>
        <taxon>Gunneridae</taxon>
        <taxon>Pentapetalae</taxon>
        <taxon>asterids</taxon>
        <taxon>lamiids</taxon>
        <taxon>Solanales</taxon>
        <taxon>Solanaceae</taxon>
        <taxon>Solanoideae</taxon>
        <taxon>Solaneae</taxon>
        <taxon>Solanum</taxon>
    </lineage>
</organism>
<evidence type="ECO:0000259" key="5">
    <source>
        <dbReference type="PROSITE" id="PS50808"/>
    </source>
</evidence>
<keyword evidence="7" id="KW-1185">Reference proteome</keyword>
<name>A0AAN8TIY8_SOLBU</name>
<dbReference type="InterPro" id="IPR036236">
    <property type="entry name" value="Znf_C2H2_sf"/>
</dbReference>
<dbReference type="Proteomes" id="UP001371456">
    <property type="component" value="Unassembled WGS sequence"/>
</dbReference>
<dbReference type="InterPro" id="IPR003656">
    <property type="entry name" value="Znf_BED"/>
</dbReference>
<evidence type="ECO:0000256" key="2">
    <source>
        <dbReference type="ARBA" id="ARBA00022771"/>
    </source>
</evidence>
<proteinExistence type="predicted"/>
<evidence type="ECO:0000313" key="6">
    <source>
        <dbReference type="EMBL" id="KAK6789318.1"/>
    </source>
</evidence>